<name>A0AA39WSI3_9PEZI</name>
<protein>
    <submittedName>
        <fullName evidence="1">Uncharacterized protein</fullName>
    </submittedName>
</protein>
<evidence type="ECO:0000313" key="1">
    <source>
        <dbReference type="EMBL" id="KAK0620786.1"/>
    </source>
</evidence>
<proteinExistence type="predicted"/>
<dbReference type="AlphaFoldDB" id="A0AA39WSI3"/>
<comment type="caution">
    <text evidence="1">The sequence shown here is derived from an EMBL/GenBank/DDBJ whole genome shotgun (WGS) entry which is preliminary data.</text>
</comment>
<dbReference type="EMBL" id="JAULSU010000004">
    <property type="protein sequence ID" value="KAK0620786.1"/>
    <property type="molecule type" value="Genomic_DNA"/>
</dbReference>
<reference evidence="1" key="1">
    <citation type="submission" date="2023-06" db="EMBL/GenBank/DDBJ databases">
        <title>Genome-scale phylogeny and comparative genomics of the fungal order Sordariales.</title>
        <authorList>
            <consortium name="Lawrence Berkeley National Laboratory"/>
            <person name="Hensen N."/>
            <person name="Bonometti L."/>
            <person name="Westerberg I."/>
            <person name="Brannstrom I.O."/>
            <person name="Guillou S."/>
            <person name="Cros-Aarteil S."/>
            <person name="Calhoun S."/>
            <person name="Haridas S."/>
            <person name="Kuo A."/>
            <person name="Mondo S."/>
            <person name="Pangilinan J."/>
            <person name="Riley R."/>
            <person name="Labutti K."/>
            <person name="Andreopoulos B."/>
            <person name="Lipzen A."/>
            <person name="Chen C."/>
            <person name="Yanf M."/>
            <person name="Daum C."/>
            <person name="Ng V."/>
            <person name="Clum A."/>
            <person name="Steindorff A."/>
            <person name="Ohm R."/>
            <person name="Martin F."/>
            <person name="Silar P."/>
            <person name="Natvig D."/>
            <person name="Lalanne C."/>
            <person name="Gautier V."/>
            <person name="Ament-Velasquez S.L."/>
            <person name="Kruys A."/>
            <person name="Hutchinson M.I."/>
            <person name="Powell A.J."/>
            <person name="Barry K."/>
            <person name="Miller A.N."/>
            <person name="Grigoriev I.V."/>
            <person name="Debuchy R."/>
            <person name="Gladieux P."/>
            <person name="Thoren M.H."/>
            <person name="Johannesson H."/>
        </authorList>
    </citation>
    <scope>NUCLEOTIDE SEQUENCE</scope>
    <source>
        <strain evidence="1">CBS 606.72</strain>
    </source>
</reference>
<dbReference type="Proteomes" id="UP001175000">
    <property type="component" value="Unassembled WGS sequence"/>
</dbReference>
<keyword evidence="2" id="KW-1185">Reference proteome</keyword>
<accession>A0AA39WSI3</accession>
<gene>
    <name evidence="1" type="ORF">B0T14DRAFT_567512</name>
</gene>
<evidence type="ECO:0000313" key="2">
    <source>
        <dbReference type="Proteomes" id="UP001175000"/>
    </source>
</evidence>
<sequence>MTVTAMTVTAMTVITDFILALLPLTFVFQLLVSFLRACVSCLQRLAETWLRRVGLISTQKTQPTYYADQPSRKRTMNQSAIQHRDETVVEFDEVPIVDRTPHSSKNQLSDEDRRYEAWSVVDRKA</sequence>
<organism evidence="1 2">
    <name type="scientific">Immersiella caudata</name>
    <dbReference type="NCBI Taxonomy" id="314043"/>
    <lineage>
        <taxon>Eukaryota</taxon>
        <taxon>Fungi</taxon>
        <taxon>Dikarya</taxon>
        <taxon>Ascomycota</taxon>
        <taxon>Pezizomycotina</taxon>
        <taxon>Sordariomycetes</taxon>
        <taxon>Sordariomycetidae</taxon>
        <taxon>Sordariales</taxon>
        <taxon>Lasiosphaeriaceae</taxon>
        <taxon>Immersiella</taxon>
    </lineage>
</organism>